<protein>
    <submittedName>
        <fullName evidence="9">Rhophilin-1</fullName>
    </submittedName>
</protein>
<feature type="compositionally biased region" description="Low complexity" evidence="4">
    <location>
        <begin position="603"/>
        <end position="635"/>
    </location>
</feature>
<dbReference type="GO" id="GO:0051497">
    <property type="term" value="P:negative regulation of stress fiber assembly"/>
    <property type="evidence" value="ECO:0007669"/>
    <property type="project" value="TreeGrafter"/>
</dbReference>
<evidence type="ECO:0000259" key="6">
    <source>
        <dbReference type="PROSITE" id="PS51180"/>
    </source>
</evidence>
<keyword evidence="2 3" id="KW-0175">Coiled coil</keyword>
<evidence type="ECO:0000256" key="2">
    <source>
        <dbReference type="PROSITE-ProRule" id="PRU01207"/>
    </source>
</evidence>
<dbReference type="Pfam" id="PF03097">
    <property type="entry name" value="BRO1"/>
    <property type="match status" value="1"/>
</dbReference>
<feature type="domain" description="BRO1" evidence="6">
    <location>
        <begin position="112"/>
        <end position="499"/>
    </location>
</feature>
<organism evidence="8 9">
    <name type="scientific">Galendromus occidentalis</name>
    <name type="common">western predatory mite</name>
    <dbReference type="NCBI Taxonomy" id="34638"/>
    <lineage>
        <taxon>Eukaryota</taxon>
        <taxon>Metazoa</taxon>
        <taxon>Ecdysozoa</taxon>
        <taxon>Arthropoda</taxon>
        <taxon>Chelicerata</taxon>
        <taxon>Arachnida</taxon>
        <taxon>Acari</taxon>
        <taxon>Parasitiformes</taxon>
        <taxon>Mesostigmata</taxon>
        <taxon>Gamasina</taxon>
        <taxon>Phytoseioidea</taxon>
        <taxon>Phytoseiidae</taxon>
        <taxon>Typhlodrominae</taxon>
        <taxon>Galendromus</taxon>
    </lineage>
</organism>
<gene>
    <name evidence="9" type="primary">LOC100899954</name>
</gene>
<feature type="compositionally biased region" description="Low complexity" evidence="4">
    <location>
        <begin position="660"/>
        <end position="676"/>
    </location>
</feature>
<evidence type="ECO:0000256" key="1">
    <source>
        <dbReference type="ARBA" id="ARBA00010369"/>
    </source>
</evidence>
<accession>A0AAJ6QP25</accession>
<evidence type="ECO:0000256" key="4">
    <source>
        <dbReference type="SAM" id="MobiDB-lite"/>
    </source>
</evidence>
<keyword evidence="8" id="KW-1185">Reference proteome</keyword>
<dbReference type="PROSITE" id="PS51860">
    <property type="entry name" value="REM_1"/>
    <property type="match status" value="1"/>
</dbReference>
<dbReference type="Gene3D" id="1.10.287.160">
    <property type="entry name" value="HR1 repeat"/>
    <property type="match status" value="1"/>
</dbReference>
<dbReference type="AlphaFoldDB" id="A0AAJ6QP25"/>
<dbReference type="SUPFAM" id="SSF50156">
    <property type="entry name" value="PDZ domain-like"/>
    <property type="match status" value="1"/>
</dbReference>
<dbReference type="InterPro" id="IPR011072">
    <property type="entry name" value="HR1_rho-bd"/>
</dbReference>
<dbReference type="KEGG" id="goe:100899954"/>
<dbReference type="InterPro" id="IPR036034">
    <property type="entry name" value="PDZ_sf"/>
</dbReference>
<dbReference type="InterPro" id="IPR001478">
    <property type="entry name" value="PDZ"/>
</dbReference>
<dbReference type="Pfam" id="PF02185">
    <property type="entry name" value="HR1"/>
    <property type="match status" value="1"/>
</dbReference>
<evidence type="ECO:0000259" key="5">
    <source>
        <dbReference type="PROSITE" id="PS50106"/>
    </source>
</evidence>
<dbReference type="SMART" id="SM00742">
    <property type="entry name" value="Hr1"/>
    <property type="match status" value="1"/>
</dbReference>
<feature type="compositionally biased region" description="Basic residues" evidence="4">
    <location>
        <begin position="643"/>
        <end position="659"/>
    </location>
</feature>
<dbReference type="CDD" id="cd06712">
    <property type="entry name" value="PDZ_rhophilin-like"/>
    <property type="match status" value="1"/>
</dbReference>
<dbReference type="InterPro" id="IPR047138">
    <property type="entry name" value="RHPN1_2"/>
</dbReference>
<sequence>MTDTGYSSEDEKRIIQNSYIRKVRGSDPRAATCRGKMQFRRSKLNNEITKQIHIRDGAEKLYKATNNKKLKETVALELSFLNSNLQLLKEQLAELNSSVQMYQNENQSQIVPMIPLGLKETKDIEFVNAFTEFIADHYGEDPEPYQKAIREFQAVRQAARTPSRDQAGVQLLFEYYNLLYFVDRRFFHPKSSAIHFEWFDSLTGVPSTQKTVAFEKASVLFNISALYTQIGARQDRRNHAGIDAAVDSFLRAAGMFCYIRDNFSKPPSMDLNLTTLECLSNIMLAQARECLFEKLVLCEPKGLLHFIEIGQEAAEVAEVYSHVHKLIAEPPVKDYLPFSWISLLSVKAEHYRAVAHYYVACGLLDHKGELNDVHKRTLEYLHVQDQDTVCIDIRVPRTADERIQLGKAHLHESLLLHEEALRLHRMCRQLRHVDNLQSKLRSDHDVAIDKYAQIEQEDDFNQVLDPPQLQPSTKYQLTLTPPDFSAYKMKDPFRDLGPISVFSARQQWTSMRKAHMKREKNETFGFSVKGDSPTVVAGVEPCSLAELSGVKEGDLIVGIDDLDTKWSTHEEVVEIVRNAGDEITLNIVTPIVCEHQRSLLEGSLTSPRRSTSQSPTASVSSGVSSTGSSSRLQSPNGSIMSSKGHRKSSSWNIFKRKGSTRSSSPSKDDSLIIIPS</sequence>
<feature type="domain" description="PDZ" evidence="5">
    <location>
        <begin position="513"/>
        <end position="591"/>
    </location>
</feature>
<dbReference type="InterPro" id="IPR004328">
    <property type="entry name" value="BRO1_dom"/>
</dbReference>
<dbReference type="SMART" id="SM01041">
    <property type="entry name" value="BRO1"/>
    <property type="match status" value="1"/>
</dbReference>
<dbReference type="PROSITE" id="PS50106">
    <property type="entry name" value="PDZ"/>
    <property type="match status" value="1"/>
</dbReference>
<dbReference type="CDD" id="cd09244">
    <property type="entry name" value="BRO1_Rhophilin"/>
    <property type="match status" value="1"/>
</dbReference>
<dbReference type="CTD" id="32531"/>
<dbReference type="SUPFAM" id="SSF46585">
    <property type="entry name" value="HR1 repeat"/>
    <property type="match status" value="1"/>
</dbReference>
<reference evidence="9" key="1">
    <citation type="submission" date="2025-08" db="UniProtKB">
        <authorList>
            <consortium name="RefSeq"/>
        </authorList>
    </citation>
    <scope>IDENTIFICATION</scope>
</reference>
<evidence type="ECO:0000313" key="9">
    <source>
        <dbReference type="RefSeq" id="XP_003739188.1"/>
    </source>
</evidence>
<dbReference type="GO" id="GO:0007165">
    <property type="term" value="P:signal transduction"/>
    <property type="evidence" value="ECO:0007669"/>
    <property type="project" value="InterPro"/>
</dbReference>
<dbReference type="PROSITE" id="PS51180">
    <property type="entry name" value="BRO1"/>
    <property type="match status" value="1"/>
</dbReference>
<dbReference type="Gene3D" id="1.25.40.280">
    <property type="entry name" value="alix/aip1 like domains"/>
    <property type="match status" value="1"/>
</dbReference>
<name>A0AAJ6QP25_9ACAR</name>
<dbReference type="SMART" id="SM00228">
    <property type="entry name" value="PDZ"/>
    <property type="match status" value="1"/>
</dbReference>
<dbReference type="RefSeq" id="XP_003739188.1">
    <property type="nucleotide sequence ID" value="XM_003739140.2"/>
</dbReference>
<evidence type="ECO:0000259" key="7">
    <source>
        <dbReference type="PROSITE" id="PS51860"/>
    </source>
</evidence>
<proteinExistence type="inferred from homology"/>
<dbReference type="GeneID" id="100899954"/>
<evidence type="ECO:0000256" key="3">
    <source>
        <dbReference type="SAM" id="Coils"/>
    </source>
</evidence>
<feature type="domain" description="REM-1" evidence="7">
    <location>
        <begin position="27"/>
        <end position="101"/>
    </location>
</feature>
<evidence type="ECO:0000313" key="8">
    <source>
        <dbReference type="Proteomes" id="UP000694867"/>
    </source>
</evidence>
<dbReference type="PANTHER" id="PTHR23031:SF15">
    <property type="entry name" value="LD12055P"/>
    <property type="match status" value="1"/>
</dbReference>
<dbReference type="Pfam" id="PF00595">
    <property type="entry name" value="PDZ"/>
    <property type="match status" value="1"/>
</dbReference>
<dbReference type="Gene3D" id="2.30.42.10">
    <property type="match status" value="1"/>
</dbReference>
<dbReference type="CDD" id="cd11633">
    <property type="entry name" value="HR1_Rhophilin-1"/>
    <property type="match status" value="1"/>
</dbReference>
<feature type="coiled-coil region" evidence="3">
    <location>
        <begin position="71"/>
        <end position="105"/>
    </location>
</feature>
<dbReference type="PANTHER" id="PTHR23031">
    <property type="entry name" value="RHOPHILIN"/>
    <property type="match status" value="1"/>
</dbReference>
<dbReference type="InterPro" id="IPR038499">
    <property type="entry name" value="BRO1_sf"/>
</dbReference>
<dbReference type="Proteomes" id="UP000694867">
    <property type="component" value="Unplaced"/>
</dbReference>
<feature type="region of interest" description="Disordered" evidence="4">
    <location>
        <begin position="602"/>
        <end position="676"/>
    </location>
</feature>
<dbReference type="InterPro" id="IPR036274">
    <property type="entry name" value="HR1_rpt_sf"/>
</dbReference>
<comment type="similarity">
    <text evidence="1">Belongs to the RHPN family.</text>
</comment>